<evidence type="ECO:0000313" key="2">
    <source>
        <dbReference type="EMBL" id="KFH48571.1"/>
    </source>
</evidence>
<comment type="caution">
    <text evidence="2">The sequence shown here is derived from an EMBL/GenBank/DDBJ whole genome shotgun (WGS) entry which is preliminary data.</text>
</comment>
<accession>A0A086TGT9</accession>
<evidence type="ECO:0000256" key="1">
    <source>
        <dbReference type="SAM" id="MobiDB-lite"/>
    </source>
</evidence>
<feature type="compositionally biased region" description="Low complexity" evidence="1">
    <location>
        <begin position="477"/>
        <end position="507"/>
    </location>
</feature>
<feature type="region of interest" description="Disordered" evidence="1">
    <location>
        <begin position="47"/>
        <end position="107"/>
    </location>
</feature>
<dbReference type="PANTHER" id="PTHR15615">
    <property type="match status" value="1"/>
</dbReference>
<dbReference type="InterPro" id="IPR036915">
    <property type="entry name" value="Cyclin-like_sf"/>
</dbReference>
<feature type="region of interest" description="Disordered" evidence="1">
    <location>
        <begin position="424"/>
        <end position="570"/>
    </location>
</feature>
<feature type="compositionally biased region" description="Polar residues" evidence="1">
    <location>
        <begin position="559"/>
        <end position="570"/>
    </location>
</feature>
<dbReference type="STRING" id="857340.A0A086TGT9"/>
<feature type="compositionally biased region" description="Basic and acidic residues" evidence="1">
    <location>
        <begin position="374"/>
        <end position="384"/>
    </location>
</feature>
<name>A0A086TGT9_HAPC1</name>
<dbReference type="CDD" id="cd20557">
    <property type="entry name" value="CYCLIN_ScPCL1-like"/>
    <property type="match status" value="1"/>
</dbReference>
<feature type="compositionally biased region" description="Pro residues" evidence="1">
    <location>
        <begin position="59"/>
        <end position="70"/>
    </location>
</feature>
<dbReference type="GO" id="GO:0019901">
    <property type="term" value="F:protein kinase binding"/>
    <property type="evidence" value="ECO:0007669"/>
    <property type="project" value="InterPro"/>
</dbReference>
<sequence length="650" mass="71401">MGTAYQTPLAAYEGHAMHSYPSSLAQIGRSKMGMDTANPQMYRPCAQQPQLSQQQLPSNWPPKEGPPPAVPTLTSNSQQIIRPASPGSGSTLGVPQSSRPSRRSSETLVYHSLEIPRRISPSGGNLADFAAQMTCLFWFESADELKQAETIRSRPPTSPIVRLPALARPHEQFRKWVLSILSTTQVTQNVILLALLFIYRLKMSSPQVKGRAGSEYRLLVVALMLGNKFLDDNTYTNKTWAEVSSFAVKEIHVMEVEFLSNMRYNLLASKQEWDGWLEKLACFHEYYERALRLPASPIHIPSPTSNLCRSPMVSPTNTNGPAAPDFGPTTPSVTTNFSPTSARSQQHWAAYQANSVSPLAAKPVMNLAPTRKRSFEEDQHDHPAKRLVPLSRIPHPAATSSMGGPSQPSAQLPVPQLTLITNHQQPQALPQPTPAPQQSDLYSQGTYMPPAAAAPAGNHVSLPPLQPGMRAMSTMYQQGPVSMPQQQQQQQPHQQQQQAAPTSTPGQALQQANFVPTLPSHTPMGYGTTGKNRSPGGLAPYSTSPMPDQFGGGSGMHTPISNSPSFYLQQRNSPYKPIRHVNTLLYPPPSASLDQYHLSVPIQPTQMHYQPLGRRNDVRTGVVPEFLLYNRTQQHPQLPLQAAPQGHYPA</sequence>
<keyword evidence="3" id="KW-1185">Reference proteome</keyword>
<feature type="region of interest" description="Disordered" evidence="1">
    <location>
        <begin position="374"/>
        <end position="412"/>
    </location>
</feature>
<dbReference type="OrthoDB" id="244495at2759"/>
<organism evidence="2 3">
    <name type="scientific">Hapsidospora chrysogenum (strain ATCC 11550 / CBS 779.69 / DSM 880 / IAM 14645 / JCM 23072 / IMI 49137)</name>
    <name type="common">Acremonium chrysogenum</name>
    <dbReference type="NCBI Taxonomy" id="857340"/>
    <lineage>
        <taxon>Eukaryota</taxon>
        <taxon>Fungi</taxon>
        <taxon>Dikarya</taxon>
        <taxon>Ascomycota</taxon>
        <taxon>Pezizomycotina</taxon>
        <taxon>Sordariomycetes</taxon>
        <taxon>Hypocreomycetidae</taxon>
        <taxon>Hypocreales</taxon>
        <taxon>Bionectriaceae</taxon>
        <taxon>Hapsidospora</taxon>
    </lineage>
</organism>
<dbReference type="SUPFAM" id="SSF47954">
    <property type="entry name" value="Cyclin-like"/>
    <property type="match status" value="1"/>
</dbReference>
<dbReference type="HOGENOM" id="CLU_013431_1_0_1"/>
<dbReference type="EMBL" id="JPKY01000003">
    <property type="protein sequence ID" value="KFH48571.1"/>
    <property type="molecule type" value="Genomic_DNA"/>
</dbReference>
<feature type="compositionally biased region" description="Polar residues" evidence="1">
    <location>
        <begin position="398"/>
        <end position="410"/>
    </location>
</feature>
<dbReference type="GO" id="GO:0000307">
    <property type="term" value="C:cyclin-dependent protein kinase holoenzyme complex"/>
    <property type="evidence" value="ECO:0007669"/>
    <property type="project" value="TreeGrafter"/>
</dbReference>
<dbReference type="PANTHER" id="PTHR15615:SF118">
    <property type="entry name" value="CYCLIN, HYPOTHETICAL (EUROFUNG)"/>
    <property type="match status" value="1"/>
</dbReference>
<dbReference type="Pfam" id="PF08613">
    <property type="entry name" value="Cyclin"/>
    <property type="match status" value="1"/>
</dbReference>
<gene>
    <name evidence="2" type="ORF">ACRE_007270</name>
</gene>
<dbReference type="GO" id="GO:0016538">
    <property type="term" value="F:cyclin-dependent protein serine/threonine kinase regulator activity"/>
    <property type="evidence" value="ECO:0007669"/>
    <property type="project" value="TreeGrafter"/>
</dbReference>
<dbReference type="Proteomes" id="UP000029964">
    <property type="component" value="Unassembled WGS sequence"/>
</dbReference>
<reference evidence="3" key="1">
    <citation type="journal article" date="2014" name="Genome Announc.">
        <title>Genome sequence and annotation of Acremonium chrysogenum, producer of the beta-lactam antibiotic cephalosporin C.</title>
        <authorList>
            <person name="Terfehr D."/>
            <person name="Dahlmann T.A."/>
            <person name="Specht T."/>
            <person name="Zadra I."/>
            <person name="Kuernsteiner H."/>
            <person name="Kueck U."/>
        </authorList>
    </citation>
    <scope>NUCLEOTIDE SEQUENCE [LARGE SCALE GENOMIC DNA]</scope>
    <source>
        <strain evidence="3">ATCC 11550 / CBS 779.69 / DSM 880 / IAM 14645 / JCM 23072 / IMI 49137</strain>
    </source>
</reference>
<feature type="compositionally biased region" description="Polar residues" evidence="1">
    <location>
        <begin position="87"/>
        <end position="96"/>
    </location>
</feature>
<dbReference type="AlphaFoldDB" id="A0A086TGT9"/>
<evidence type="ECO:0000313" key="3">
    <source>
        <dbReference type="Proteomes" id="UP000029964"/>
    </source>
</evidence>
<dbReference type="InterPro" id="IPR013922">
    <property type="entry name" value="Cyclin_PHO80-like"/>
</dbReference>
<proteinExistence type="predicted"/>
<protein>
    <submittedName>
        <fullName evidence="2">Meiotically up-regulated gene 80 protein-like protein</fullName>
    </submittedName>
</protein>
<dbReference type="Gene3D" id="1.10.472.10">
    <property type="entry name" value="Cyclin-like"/>
    <property type="match status" value="1"/>
</dbReference>
<dbReference type="GO" id="GO:0005634">
    <property type="term" value="C:nucleus"/>
    <property type="evidence" value="ECO:0007669"/>
    <property type="project" value="TreeGrafter"/>
</dbReference>
<feature type="compositionally biased region" description="Low complexity" evidence="1">
    <location>
        <begin position="47"/>
        <end position="58"/>
    </location>
</feature>